<evidence type="ECO:0000313" key="5">
    <source>
        <dbReference type="EMBL" id="OXM16990.1"/>
    </source>
</evidence>
<dbReference type="RefSeq" id="WP_089524068.1">
    <property type="nucleotide sequence ID" value="NZ_NMUQ01000001.1"/>
</dbReference>
<organism evidence="5 6">
    <name type="scientific">Paenibacillus herberti</name>
    <dbReference type="NCBI Taxonomy" id="1619309"/>
    <lineage>
        <taxon>Bacteria</taxon>
        <taxon>Bacillati</taxon>
        <taxon>Bacillota</taxon>
        <taxon>Bacilli</taxon>
        <taxon>Bacillales</taxon>
        <taxon>Paenibacillaceae</taxon>
        <taxon>Paenibacillus</taxon>
    </lineage>
</organism>
<comment type="caution">
    <text evidence="5">The sequence shown here is derived from an EMBL/GenBank/DDBJ whole genome shotgun (WGS) entry which is preliminary data.</text>
</comment>
<dbReference type="OrthoDB" id="383771at2"/>
<dbReference type="Pfam" id="PF00728">
    <property type="entry name" value="Glyco_hydro_20"/>
    <property type="match status" value="1"/>
</dbReference>
<dbReference type="GO" id="GO:0005975">
    <property type="term" value="P:carbohydrate metabolic process"/>
    <property type="evidence" value="ECO:0007669"/>
    <property type="project" value="InterPro"/>
</dbReference>
<dbReference type="PANTHER" id="PTHR21040">
    <property type="entry name" value="BCDNA.GH04120"/>
    <property type="match status" value="1"/>
</dbReference>
<sequence>MGALTVAFHGDIQGLEQGIGILAGEMGFQWAEDGLPIKVEKTSGQLEASLTEGNGLIRFQENIHFFRALGLFIEALAEGDSFQLMEEPQFTMNGIMIDSSRNGVIKVEEIKRMLRIMAVMGLNVMMLYTEDTFEVKSRPYFGYMRGRYTHDELKECDDYAVLLGIEMIPCMQTLAHLSEALKWSFAEPMKDSADILLVGNEETYTFIEEMVDAISAPFRSKRIHIGMDEAMSLGLGNYLSINGYRKRHDIMNEHLVRVKEIVSNKGLKPMLWSDMYFRLASQFGGYYDTEAVITEDMIKDMPKDAQLVYWDYYHQHTEEYETFISKHKEFGCDVIFAGGIWTWSGTMVNYKISFNTTNSGLTACKRQGIKEVFATLWGDNGTETNVFSALLGLQLYAEHGYSRELDTEKLYKRFAFCTKADADAFMDLTAMDVTPVNPEEYKHLPPNPSKFLLWQDILIGLFDRQVDGMNLGPHYETLASKYAGYRDQNESWAFIFDMPHKLAEVLAIKADIGNRIKKSYDKDDRISLQQIVQDVLPVLEVKVRELRNAHRKQWFSTYKAFGWEVIDLRYGGLLARIDSAMQRLREYLDGETDTIEELEAERLYFDGPKRPHGSVLGWSNQYRRIISASPQ</sequence>
<evidence type="ECO:0000259" key="4">
    <source>
        <dbReference type="Pfam" id="PF18088"/>
    </source>
</evidence>
<dbReference type="InterPro" id="IPR038901">
    <property type="entry name" value="HEXDC-like"/>
</dbReference>
<dbReference type="EMBL" id="NMUQ01000001">
    <property type="protein sequence ID" value="OXM16990.1"/>
    <property type="molecule type" value="Genomic_DNA"/>
</dbReference>
<protein>
    <submittedName>
        <fullName evidence="5">Beta-N-acetylhexosaminidase</fullName>
    </submittedName>
</protein>
<feature type="domain" description="Glycoside Hydrolase 20C C-terminal" evidence="4">
    <location>
        <begin position="423"/>
        <end position="612"/>
    </location>
</feature>
<dbReference type="Proteomes" id="UP000215145">
    <property type="component" value="Unassembled WGS sequence"/>
</dbReference>
<dbReference type="InterPro" id="IPR017853">
    <property type="entry name" value="GH"/>
</dbReference>
<proteinExistence type="inferred from homology"/>
<dbReference type="InterPro" id="IPR015883">
    <property type="entry name" value="Glyco_hydro_20_cat"/>
</dbReference>
<dbReference type="SUPFAM" id="SSF51445">
    <property type="entry name" value="(Trans)glycosidases"/>
    <property type="match status" value="1"/>
</dbReference>
<reference evidence="5 6" key="1">
    <citation type="submission" date="2017-07" db="EMBL/GenBank/DDBJ databases">
        <title>Paenibacillus herberti R33 genome sequencing and assembly.</title>
        <authorList>
            <person name="Su W."/>
        </authorList>
    </citation>
    <scope>NUCLEOTIDE SEQUENCE [LARGE SCALE GENOMIC DNA]</scope>
    <source>
        <strain evidence="5 6">R33</strain>
    </source>
</reference>
<keyword evidence="6" id="KW-1185">Reference proteome</keyword>
<dbReference type="Pfam" id="PF18088">
    <property type="entry name" value="Glyco_H_20C_C"/>
    <property type="match status" value="1"/>
</dbReference>
<dbReference type="Gene3D" id="3.20.20.80">
    <property type="entry name" value="Glycosidases"/>
    <property type="match status" value="1"/>
</dbReference>
<comment type="similarity">
    <text evidence="1">Belongs to the glycosyl hydrolase 20 family.</text>
</comment>
<keyword evidence="2" id="KW-0378">Hydrolase</keyword>
<dbReference type="CDD" id="cd06565">
    <property type="entry name" value="GH20_GcnA-like"/>
    <property type="match status" value="1"/>
</dbReference>
<dbReference type="PANTHER" id="PTHR21040:SF8">
    <property type="entry name" value="BCDNA.GH04120"/>
    <property type="match status" value="1"/>
</dbReference>
<evidence type="ECO:0000256" key="2">
    <source>
        <dbReference type="ARBA" id="ARBA00022801"/>
    </source>
</evidence>
<evidence type="ECO:0000259" key="3">
    <source>
        <dbReference type="Pfam" id="PF00728"/>
    </source>
</evidence>
<accession>A0A229P4F8</accession>
<dbReference type="InterPro" id="IPR041063">
    <property type="entry name" value="Glyco_H_20C_C"/>
</dbReference>
<dbReference type="AlphaFoldDB" id="A0A229P4F8"/>
<dbReference type="Gene3D" id="1.20.120.670">
    <property type="entry name" value="N-acetyl-b-d-glucoasminidase"/>
    <property type="match status" value="1"/>
</dbReference>
<evidence type="ECO:0000313" key="6">
    <source>
        <dbReference type="Proteomes" id="UP000215145"/>
    </source>
</evidence>
<name>A0A229P4F8_9BACL</name>
<evidence type="ECO:0000256" key="1">
    <source>
        <dbReference type="ARBA" id="ARBA00006285"/>
    </source>
</evidence>
<feature type="domain" description="Glycoside hydrolase family 20 catalytic" evidence="3">
    <location>
        <begin position="92"/>
        <end position="312"/>
    </location>
</feature>
<dbReference type="GO" id="GO:0004563">
    <property type="term" value="F:beta-N-acetylhexosaminidase activity"/>
    <property type="evidence" value="ECO:0007669"/>
    <property type="project" value="UniProtKB-ARBA"/>
</dbReference>
<gene>
    <name evidence="5" type="ORF">CGZ75_10255</name>
</gene>